<dbReference type="PIRSF" id="PIRSF005962">
    <property type="entry name" value="Pept_M20D_amidohydro"/>
    <property type="match status" value="1"/>
</dbReference>
<dbReference type="Gene3D" id="3.40.630.10">
    <property type="entry name" value="Zn peptidases"/>
    <property type="match status" value="1"/>
</dbReference>
<keyword evidence="1" id="KW-0464">Manganese</keyword>
<dbReference type="RefSeq" id="WP_035965907.1">
    <property type="nucleotide sequence ID" value="NZ_JAQDQD010000001.1"/>
</dbReference>
<comment type="cofactor">
    <cofactor evidence="1">
        <name>Mn(2+)</name>
        <dbReference type="ChEBI" id="CHEBI:29035"/>
    </cofactor>
    <text evidence="1">The Mn(2+) ion enhances activity.</text>
</comment>
<evidence type="ECO:0000256" key="1">
    <source>
        <dbReference type="PIRSR" id="PIRSR005962-1"/>
    </source>
</evidence>
<evidence type="ECO:0000313" key="4">
    <source>
        <dbReference type="Proteomes" id="UP000030664"/>
    </source>
</evidence>
<dbReference type="InterPro" id="IPR036264">
    <property type="entry name" value="Bact_exopeptidase_dim_dom"/>
</dbReference>
<dbReference type="GO" id="GO:0046872">
    <property type="term" value="F:metal ion binding"/>
    <property type="evidence" value="ECO:0007669"/>
    <property type="project" value="UniProtKB-KW"/>
</dbReference>
<comment type="caution">
    <text evidence="3">The sequence shown here is derived from an EMBL/GenBank/DDBJ whole genome shotgun (WGS) entry which is preliminary data.</text>
</comment>
<dbReference type="Pfam" id="PF01546">
    <property type="entry name" value="Peptidase_M20"/>
    <property type="match status" value="1"/>
</dbReference>
<dbReference type="Proteomes" id="UP000030664">
    <property type="component" value="Unassembled WGS sequence"/>
</dbReference>
<feature type="binding site" evidence="1">
    <location>
        <position position="164"/>
    </location>
    <ligand>
        <name>Mn(2+)</name>
        <dbReference type="ChEBI" id="CHEBI:29035"/>
        <label>2</label>
    </ligand>
</feature>
<dbReference type="Gene3D" id="3.30.70.360">
    <property type="match status" value="1"/>
</dbReference>
<proteinExistence type="predicted"/>
<reference evidence="3 4" key="1">
    <citation type="submission" date="2014-09" db="EMBL/GenBank/DDBJ databases">
        <title>High-quality draft genome sequence of Kocuria marina SO9-6, an actinobacterium isolated from a copper mine.</title>
        <authorList>
            <person name="Castro D.B."/>
            <person name="Pereira L.B."/>
            <person name="Silva M.V."/>
            <person name="Silva B.P."/>
            <person name="Zanardi B.R."/>
            <person name="Carlos C."/>
            <person name="Belgini D.R."/>
            <person name="Limache E.G."/>
            <person name="Lacerda G.V."/>
            <person name="Nery M.B."/>
            <person name="Gomes M.B."/>
            <person name="Souza S."/>
            <person name="Silva T.M."/>
            <person name="Rodrigues V.D."/>
            <person name="Paulino L.C."/>
            <person name="Vicentini R."/>
            <person name="Ferraz L.F."/>
            <person name="Ottoboni L.M."/>
        </authorList>
    </citation>
    <scope>NUCLEOTIDE SEQUENCE [LARGE SCALE GENOMIC DNA]</scope>
    <source>
        <strain evidence="3 4">SO9-6</strain>
    </source>
</reference>
<protein>
    <submittedName>
        <fullName evidence="3">Amidohydrolase</fullName>
    </submittedName>
</protein>
<dbReference type="InterPro" id="IPR002933">
    <property type="entry name" value="Peptidase_M20"/>
</dbReference>
<feature type="binding site" evidence="1">
    <location>
        <position position="136"/>
    </location>
    <ligand>
        <name>Mn(2+)</name>
        <dbReference type="ChEBI" id="CHEBI:29035"/>
        <label>2</label>
    </ligand>
</feature>
<dbReference type="InterPro" id="IPR011650">
    <property type="entry name" value="Peptidase_M20_dimer"/>
</dbReference>
<dbReference type="AlphaFoldDB" id="A0A0B0D5R9"/>
<organism evidence="3 4">
    <name type="scientific">Kocuria marina</name>
    <dbReference type="NCBI Taxonomy" id="223184"/>
    <lineage>
        <taxon>Bacteria</taxon>
        <taxon>Bacillati</taxon>
        <taxon>Actinomycetota</taxon>
        <taxon>Actinomycetes</taxon>
        <taxon>Micrococcales</taxon>
        <taxon>Micrococcaceae</taxon>
        <taxon>Kocuria</taxon>
    </lineage>
</organism>
<feature type="binding site" evidence="1">
    <location>
        <position position="365"/>
    </location>
    <ligand>
        <name>Mn(2+)</name>
        <dbReference type="ChEBI" id="CHEBI:29035"/>
        <label>2</label>
    </ligand>
</feature>
<dbReference type="InterPro" id="IPR017439">
    <property type="entry name" value="Amidohydrolase"/>
</dbReference>
<dbReference type="GO" id="GO:0016787">
    <property type="term" value="F:hydrolase activity"/>
    <property type="evidence" value="ECO:0007669"/>
    <property type="project" value="UniProtKB-KW"/>
</dbReference>
<feature type="binding site" evidence="1">
    <location>
        <position position="100"/>
    </location>
    <ligand>
        <name>Mn(2+)</name>
        <dbReference type="ChEBI" id="CHEBI:29035"/>
        <label>2</label>
    </ligand>
</feature>
<keyword evidence="1" id="KW-0479">Metal-binding</keyword>
<feature type="domain" description="Peptidase M20 dimerisation" evidence="2">
    <location>
        <begin position="183"/>
        <end position="267"/>
    </location>
</feature>
<name>A0A0B0D5R9_9MICC</name>
<accession>A0A0B0D5R9</accession>
<evidence type="ECO:0000259" key="2">
    <source>
        <dbReference type="Pfam" id="PF07687"/>
    </source>
</evidence>
<dbReference type="SUPFAM" id="SSF53187">
    <property type="entry name" value="Zn-dependent exopeptidases"/>
    <property type="match status" value="1"/>
</dbReference>
<dbReference type="NCBIfam" id="TIGR01891">
    <property type="entry name" value="amidohydrolases"/>
    <property type="match status" value="1"/>
</dbReference>
<dbReference type="PANTHER" id="PTHR11014">
    <property type="entry name" value="PEPTIDASE M20 FAMILY MEMBER"/>
    <property type="match status" value="1"/>
</dbReference>
<dbReference type="Pfam" id="PF07687">
    <property type="entry name" value="M20_dimer"/>
    <property type="match status" value="1"/>
</dbReference>
<sequence length="394" mass="41750">MTFLDDATSLQPELVALRRTLHSNPELGNDLPWTQQQVLDALAGCDLEITKGESVTSVVAVLRGAKPGPTVLLRGDMDGLPVVEKTGLEYASSNGNMHACGHDLHTAGLVGAAKLLSARREDLAGNVIFMFQPGEEGPGGAAPMLEEGLLEVTGEKPVAAYGIHVSPGEQGVFNYRPGTAMAGANYMNVTFHGKGGHGSQPHTAKDPVPALLEFGTALQVMITRRFSVFDPVVASITQLSAGQAMNVIPDSAQLGASVRTLSRENTELFPVAVRELADGIAAAHGVRAEVDWNILYPVTVNDDAEAAFTAETLTRMFGEDHVVEVENPLMGSEDFSFVLQEVPGCYVFLQCSPPDVDLATADWNHSPGVLFDDAVLGAQAAALAELAWERLARA</sequence>
<dbReference type="STRING" id="223184.AS25_13530"/>
<gene>
    <name evidence="3" type="ORF">AS25_13530</name>
</gene>
<dbReference type="PANTHER" id="PTHR11014:SF63">
    <property type="entry name" value="METALLOPEPTIDASE, PUTATIVE (AFU_ORTHOLOGUE AFUA_6G09600)-RELATED"/>
    <property type="match status" value="1"/>
</dbReference>
<feature type="binding site" evidence="1">
    <location>
        <position position="102"/>
    </location>
    <ligand>
        <name>Mn(2+)</name>
        <dbReference type="ChEBI" id="CHEBI:29035"/>
        <label>2</label>
    </ligand>
</feature>
<evidence type="ECO:0000313" key="3">
    <source>
        <dbReference type="EMBL" id="KHE73316.1"/>
    </source>
</evidence>
<keyword evidence="3" id="KW-0378">Hydrolase</keyword>
<dbReference type="SUPFAM" id="SSF55031">
    <property type="entry name" value="Bacterial exopeptidase dimerisation domain"/>
    <property type="match status" value="1"/>
</dbReference>
<dbReference type="CDD" id="cd03886">
    <property type="entry name" value="M20_Acy1"/>
    <property type="match status" value="1"/>
</dbReference>
<dbReference type="eggNOG" id="COG1473">
    <property type="taxonomic scope" value="Bacteria"/>
</dbReference>
<dbReference type="EMBL" id="JROM01000062">
    <property type="protein sequence ID" value="KHE73316.1"/>
    <property type="molecule type" value="Genomic_DNA"/>
</dbReference>